<dbReference type="EMBL" id="MFMZ01000044">
    <property type="protein sequence ID" value="OGG90475.1"/>
    <property type="molecule type" value="Genomic_DNA"/>
</dbReference>
<proteinExistence type="predicted"/>
<keyword evidence="1" id="KW-0812">Transmembrane</keyword>
<comment type="caution">
    <text evidence="2">The sequence shown here is derived from an EMBL/GenBank/DDBJ whole genome shotgun (WGS) entry which is preliminary data.</text>
</comment>
<dbReference type="CDD" id="cd08547">
    <property type="entry name" value="Type_II_cohesin"/>
    <property type="match status" value="1"/>
</dbReference>
<sequence length="217" mass="23202">MEDNTVNNETNQDKKKLTIILAVLVVVVLGAVTAWAIWLKKGEQEIIVPATNQPAAVVGKKDDAEAEAKALINGRIFLEPDSEKIAVGKTLTVVIYLNTGGADISAASVELVFDPAKLELASKVDYQGTVMSIGMPEAKKTDRIMIIRGQPGDGDWQDKDDGFNGEKGLLGTVSFKVKAIGKTIINLVPENSKLVLDDARGTAIQNMSYGGGEYEGQ</sequence>
<dbReference type="Proteomes" id="UP000177998">
    <property type="component" value="Unassembled WGS sequence"/>
</dbReference>
<dbReference type="GO" id="GO:0030246">
    <property type="term" value="F:carbohydrate binding"/>
    <property type="evidence" value="ECO:0007669"/>
    <property type="project" value="InterPro"/>
</dbReference>
<keyword evidence="1" id="KW-0472">Membrane</keyword>
<dbReference type="STRING" id="1798564.A3H55_00205"/>
<accession>A0A1F6FX99</accession>
<evidence type="ECO:0000313" key="3">
    <source>
        <dbReference type="Proteomes" id="UP000177998"/>
    </source>
</evidence>
<feature type="transmembrane region" description="Helical" evidence="1">
    <location>
        <begin position="17"/>
        <end position="39"/>
    </location>
</feature>
<keyword evidence="1" id="KW-1133">Transmembrane helix</keyword>
<dbReference type="InterPro" id="IPR008965">
    <property type="entry name" value="CBM2/CBM3_carb-bd_dom_sf"/>
</dbReference>
<protein>
    <recommendedName>
        <fullName evidence="4">Cohesin domain-containing protein</fullName>
    </recommendedName>
</protein>
<evidence type="ECO:0000313" key="2">
    <source>
        <dbReference type="EMBL" id="OGG90475.1"/>
    </source>
</evidence>
<evidence type="ECO:0008006" key="4">
    <source>
        <dbReference type="Google" id="ProtNLM"/>
    </source>
</evidence>
<name>A0A1F6FX99_9BACT</name>
<evidence type="ECO:0000256" key="1">
    <source>
        <dbReference type="SAM" id="Phobius"/>
    </source>
</evidence>
<dbReference type="SUPFAM" id="SSF49384">
    <property type="entry name" value="Carbohydrate-binding domain"/>
    <property type="match status" value="1"/>
</dbReference>
<organism evidence="2 3">
    <name type="scientific">Candidatus Kuenenbacteria bacterium RIFCSPLOWO2_02_FULL_42_16</name>
    <dbReference type="NCBI Taxonomy" id="1798564"/>
    <lineage>
        <taxon>Bacteria</taxon>
        <taxon>Candidatus Kueneniibacteriota</taxon>
    </lineage>
</organism>
<reference evidence="2 3" key="1">
    <citation type="journal article" date="2016" name="Nat. Commun.">
        <title>Thousands of microbial genomes shed light on interconnected biogeochemical processes in an aquifer system.</title>
        <authorList>
            <person name="Anantharaman K."/>
            <person name="Brown C.T."/>
            <person name="Hug L.A."/>
            <person name="Sharon I."/>
            <person name="Castelle C.J."/>
            <person name="Probst A.J."/>
            <person name="Thomas B.C."/>
            <person name="Singh A."/>
            <person name="Wilkins M.J."/>
            <person name="Karaoz U."/>
            <person name="Brodie E.L."/>
            <person name="Williams K.H."/>
            <person name="Hubbard S.S."/>
            <person name="Banfield J.F."/>
        </authorList>
    </citation>
    <scope>NUCLEOTIDE SEQUENCE [LARGE SCALE GENOMIC DNA]</scope>
</reference>
<dbReference type="Gene3D" id="2.60.40.680">
    <property type="match status" value="1"/>
</dbReference>
<gene>
    <name evidence="2" type="ORF">A3H55_00205</name>
</gene>
<dbReference type="AlphaFoldDB" id="A0A1F6FX99"/>